<keyword evidence="6" id="KW-0547">Nucleotide-binding</keyword>
<dbReference type="Pfam" id="PF02733">
    <property type="entry name" value="Dak1"/>
    <property type="match status" value="1"/>
</dbReference>
<evidence type="ECO:0000256" key="3">
    <source>
        <dbReference type="ARBA" id="ARBA00012578"/>
    </source>
</evidence>
<dbReference type="AlphaFoldDB" id="A0AAE1LNG9"/>
<dbReference type="PROSITE" id="PS51480">
    <property type="entry name" value="DHAL"/>
    <property type="match status" value="1"/>
</dbReference>
<comment type="catalytic activity">
    <reaction evidence="15">
        <text>dihydroxyacetone + ATP = dihydroxyacetone phosphate + ADP + H(+)</text>
        <dbReference type="Rhea" id="RHEA:15773"/>
        <dbReference type="ChEBI" id="CHEBI:15378"/>
        <dbReference type="ChEBI" id="CHEBI:16016"/>
        <dbReference type="ChEBI" id="CHEBI:30616"/>
        <dbReference type="ChEBI" id="CHEBI:57642"/>
        <dbReference type="ChEBI" id="CHEBI:456216"/>
        <dbReference type="EC" id="2.7.1.29"/>
    </reaction>
</comment>
<dbReference type="SUPFAM" id="SSF82549">
    <property type="entry name" value="DAK1/DegV-like"/>
    <property type="match status" value="1"/>
</dbReference>
<dbReference type="EC" id="2.7.1.28" evidence="2"/>
<dbReference type="PANTHER" id="PTHR28629:SF4">
    <property type="entry name" value="TRIOKINASE_FMN CYCLASE"/>
    <property type="match status" value="1"/>
</dbReference>
<evidence type="ECO:0000256" key="10">
    <source>
        <dbReference type="ARBA" id="ARBA00032426"/>
    </source>
</evidence>
<evidence type="ECO:0000256" key="15">
    <source>
        <dbReference type="ARBA" id="ARBA00048898"/>
    </source>
</evidence>
<evidence type="ECO:0000256" key="11">
    <source>
        <dbReference type="ARBA" id="ARBA00045490"/>
    </source>
</evidence>
<evidence type="ECO:0000256" key="13">
    <source>
        <dbReference type="ARBA" id="ARBA00047974"/>
    </source>
</evidence>
<comment type="subunit">
    <text evidence="12">Homodimer. Interacts with IFIH1 (via the CARD domains), the interaction is inhibited by viral infection.</text>
</comment>
<evidence type="ECO:0000256" key="1">
    <source>
        <dbReference type="ARBA" id="ARBA00012107"/>
    </source>
</evidence>
<evidence type="ECO:0000256" key="5">
    <source>
        <dbReference type="ARBA" id="ARBA00022679"/>
    </source>
</evidence>
<proteinExistence type="predicted"/>
<dbReference type="EC" id="4.6.1.15" evidence="3"/>
<evidence type="ECO:0000256" key="4">
    <source>
        <dbReference type="ARBA" id="ARBA00018932"/>
    </source>
</evidence>
<keyword evidence="19" id="KW-1185">Reference proteome</keyword>
<sequence>MALHKLVDDPERCVDDMLSGLALAFPQLRVLPDTRAIVLADNARCAPVGVLSGGGAGHEPFCAGFIGPGMLAGAVSGSVFASPPATHVVRGLAQVAHRHRGGVLLVIPNYTGDCLNFGLASEWARRDGISIESVIVGEDCALLNSGKSSSAGRRGMCGLVFVYKIAGQLAAEGLDLKKVAAEAQKVVDNMATMGLALRSCTVPGSTQPLLKLESDHVELGVGVHGEAGARTIKVGPASELMSEILIPIKQTLKLEKGVKVAVLVNNLGGLSQLEQWVTVSIIHKQITSWGVLVERIYAAPVMTSLETVGLQVCVLKLTENAWLRCLDAPTSAPGWPGCSLSIPLPGDQISEDSLHKIEDMNTKEVGPELKHEHSQLLLKALEAAAKDLIHHADKMNELDSGCGDGDCGSTLARLAKGILTKLPTLSIKHPAKLLMELANLASITMGGTSGAVYGLLFSAASDQLKKCVSLNFLSHIAKSWEEGLQGIMRHSKARQGDRTMLDALIPACEEFCKAILEGSNGPTALAAAVLAARKGCASTADMSANVGRASYVNETHLGDVDAGAYGVVVWLEALLKAFQSQ</sequence>
<evidence type="ECO:0000256" key="12">
    <source>
        <dbReference type="ARBA" id="ARBA00046681"/>
    </source>
</evidence>
<dbReference type="SMART" id="SM01120">
    <property type="entry name" value="Dak2"/>
    <property type="match status" value="1"/>
</dbReference>
<dbReference type="GO" id="GO:0005524">
    <property type="term" value="F:ATP binding"/>
    <property type="evidence" value="ECO:0007669"/>
    <property type="project" value="UniProtKB-KW"/>
</dbReference>
<comment type="function">
    <text evidence="11">Catalyzes both the phosphorylation of dihydroxyacetone and of glyceraldehyde, and the splitting of ribonucleoside diphosphate-X compounds among which FAD is the best substrate. Represses IFIH1-mediated cellular antiviral response.</text>
</comment>
<evidence type="ECO:0000256" key="8">
    <source>
        <dbReference type="ARBA" id="ARBA00022840"/>
    </source>
</evidence>
<dbReference type="Pfam" id="PF02734">
    <property type="entry name" value="Dak2"/>
    <property type="match status" value="1"/>
</dbReference>
<comment type="catalytic activity">
    <reaction evidence="14">
        <text>FAD = riboflavin cyclic-4',5'-phosphate + AMP + H(+)</text>
        <dbReference type="Rhea" id="RHEA:13729"/>
        <dbReference type="ChEBI" id="CHEBI:15378"/>
        <dbReference type="ChEBI" id="CHEBI:57692"/>
        <dbReference type="ChEBI" id="CHEBI:76202"/>
        <dbReference type="ChEBI" id="CHEBI:456215"/>
        <dbReference type="EC" id="4.6.1.15"/>
    </reaction>
</comment>
<dbReference type="GO" id="GO:0050354">
    <property type="term" value="F:triokinase activity"/>
    <property type="evidence" value="ECO:0007669"/>
    <property type="project" value="UniProtKB-EC"/>
</dbReference>
<evidence type="ECO:0000256" key="9">
    <source>
        <dbReference type="ARBA" id="ARBA00023285"/>
    </source>
</evidence>
<dbReference type="FunFam" id="1.25.40.340:FF:000002">
    <property type="entry name" value="Dihydroxyacetone kinase, L subunit"/>
    <property type="match status" value="1"/>
</dbReference>
<evidence type="ECO:0000256" key="7">
    <source>
        <dbReference type="ARBA" id="ARBA00022777"/>
    </source>
</evidence>
<dbReference type="EC" id="2.7.1.29" evidence="1"/>
<evidence type="ECO:0000259" key="17">
    <source>
        <dbReference type="PROSITE" id="PS51481"/>
    </source>
</evidence>
<dbReference type="Gene3D" id="3.40.50.10440">
    <property type="entry name" value="Dihydroxyacetone kinase, domain 1"/>
    <property type="match status" value="1"/>
</dbReference>
<evidence type="ECO:0000259" key="16">
    <source>
        <dbReference type="PROSITE" id="PS51480"/>
    </source>
</evidence>
<evidence type="ECO:0000313" key="18">
    <source>
        <dbReference type="EMBL" id="KAK3925880.1"/>
    </source>
</evidence>
<dbReference type="InterPro" id="IPR004007">
    <property type="entry name" value="DhaL_dom"/>
</dbReference>
<feature type="domain" description="DhaL" evidence="16">
    <location>
        <begin position="375"/>
        <end position="576"/>
    </location>
</feature>
<reference evidence="18" key="2">
    <citation type="journal article" date="2023" name="BMC Genomics">
        <title>Pest status, molecular evolution, and epigenetic factors derived from the genome assembly of Frankliniella fusca, a thysanopteran phytovirus vector.</title>
        <authorList>
            <person name="Catto M.A."/>
            <person name="Labadie P.E."/>
            <person name="Jacobson A.L."/>
            <person name="Kennedy G.G."/>
            <person name="Srinivasan R."/>
            <person name="Hunt B.G."/>
        </authorList>
    </citation>
    <scope>NUCLEOTIDE SEQUENCE</scope>
    <source>
        <strain evidence="18">PL_HMW_Pooled</strain>
    </source>
</reference>
<keyword evidence="9" id="KW-0170">Cobalt</keyword>
<name>A0AAE1LNG9_9NEOP</name>
<dbReference type="EMBL" id="JAHWGI010001240">
    <property type="protein sequence ID" value="KAK3925880.1"/>
    <property type="molecule type" value="Genomic_DNA"/>
</dbReference>
<dbReference type="GO" id="GO:0004371">
    <property type="term" value="F:glycerone kinase activity"/>
    <property type="evidence" value="ECO:0007669"/>
    <property type="project" value="UniProtKB-EC"/>
</dbReference>
<dbReference type="GO" id="GO:0034012">
    <property type="term" value="F:FAD-AMP lyase (cyclizing) activity"/>
    <property type="evidence" value="ECO:0007669"/>
    <property type="project" value="UniProtKB-EC"/>
</dbReference>
<dbReference type="InterPro" id="IPR036117">
    <property type="entry name" value="DhaL_dom_sf"/>
</dbReference>
<keyword evidence="7" id="KW-0418">Kinase</keyword>
<feature type="domain" description="DhaK" evidence="17">
    <location>
        <begin position="9"/>
        <end position="335"/>
    </location>
</feature>
<dbReference type="Gene3D" id="1.25.40.340">
    <property type="match status" value="1"/>
</dbReference>
<dbReference type="InterPro" id="IPR004006">
    <property type="entry name" value="DhaK_dom"/>
</dbReference>
<accession>A0AAE1LNG9</accession>
<dbReference type="GO" id="GO:0019563">
    <property type="term" value="P:glycerol catabolic process"/>
    <property type="evidence" value="ECO:0007669"/>
    <property type="project" value="TreeGrafter"/>
</dbReference>
<dbReference type="PROSITE" id="PS51481">
    <property type="entry name" value="DHAK"/>
    <property type="match status" value="1"/>
</dbReference>
<dbReference type="Gene3D" id="3.30.1180.20">
    <property type="entry name" value="Dihydroxyacetone kinase, domain 2"/>
    <property type="match status" value="1"/>
</dbReference>
<evidence type="ECO:0000256" key="14">
    <source>
        <dbReference type="ARBA" id="ARBA00048526"/>
    </source>
</evidence>
<evidence type="ECO:0000256" key="6">
    <source>
        <dbReference type="ARBA" id="ARBA00022741"/>
    </source>
</evidence>
<keyword evidence="8" id="KW-0067">ATP-binding</keyword>
<dbReference type="GO" id="GO:0005829">
    <property type="term" value="C:cytosol"/>
    <property type="evidence" value="ECO:0007669"/>
    <property type="project" value="TreeGrafter"/>
</dbReference>
<reference evidence="18" key="1">
    <citation type="submission" date="2021-07" db="EMBL/GenBank/DDBJ databases">
        <authorList>
            <person name="Catto M.A."/>
            <person name="Jacobson A."/>
            <person name="Kennedy G."/>
            <person name="Labadie P."/>
            <person name="Hunt B.G."/>
            <person name="Srinivasan R."/>
        </authorList>
    </citation>
    <scope>NUCLEOTIDE SEQUENCE</scope>
    <source>
        <strain evidence="18">PL_HMW_Pooled</strain>
        <tissue evidence="18">Head</tissue>
    </source>
</reference>
<keyword evidence="5" id="KW-0808">Transferase</keyword>
<dbReference type="InterPro" id="IPR050861">
    <property type="entry name" value="Dihydroxyacetone_Kinase"/>
</dbReference>
<comment type="catalytic activity">
    <reaction evidence="13">
        <text>D-glyceraldehyde + ATP = D-glyceraldehyde 3-phosphate + ADP + H(+)</text>
        <dbReference type="Rhea" id="RHEA:13941"/>
        <dbReference type="ChEBI" id="CHEBI:15378"/>
        <dbReference type="ChEBI" id="CHEBI:17378"/>
        <dbReference type="ChEBI" id="CHEBI:30616"/>
        <dbReference type="ChEBI" id="CHEBI:59776"/>
        <dbReference type="ChEBI" id="CHEBI:456216"/>
        <dbReference type="EC" id="2.7.1.28"/>
    </reaction>
</comment>
<evidence type="ECO:0000256" key="2">
    <source>
        <dbReference type="ARBA" id="ARBA00012110"/>
    </source>
</evidence>
<dbReference type="Proteomes" id="UP001219518">
    <property type="component" value="Unassembled WGS sequence"/>
</dbReference>
<dbReference type="FunFam" id="3.40.50.10440:FF:000001">
    <property type="entry name" value="Dihydroxyacetone kinase, DhaK subunit"/>
    <property type="match status" value="1"/>
</dbReference>
<gene>
    <name evidence="18" type="ORF">KUF71_014129</name>
</gene>
<evidence type="ECO:0000313" key="19">
    <source>
        <dbReference type="Proteomes" id="UP001219518"/>
    </source>
</evidence>
<comment type="caution">
    <text evidence="18">The sequence shown here is derived from an EMBL/GenBank/DDBJ whole genome shotgun (WGS) entry which is preliminary data.</text>
</comment>
<protein>
    <recommendedName>
        <fullName evidence="4">Triokinase/FMN cyclase</fullName>
        <ecNumber evidence="2">2.7.1.28</ecNumber>
        <ecNumber evidence="1">2.7.1.29</ecNumber>
        <ecNumber evidence="3">4.6.1.15</ecNumber>
    </recommendedName>
    <alternativeName>
        <fullName evidence="10">Bifunctional ATP-dependent dihydroxyacetone kinase/FAD-AMP lyase (cyclizing)</fullName>
    </alternativeName>
</protein>
<organism evidence="18 19">
    <name type="scientific">Frankliniella fusca</name>
    <dbReference type="NCBI Taxonomy" id="407009"/>
    <lineage>
        <taxon>Eukaryota</taxon>
        <taxon>Metazoa</taxon>
        <taxon>Ecdysozoa</taxon>
        <taxon>Arthropoda</taxon>
        <taxon>Hexapoda</taxon>
        <taxon>Insecta</taxon>
        <taxon>Pterygota</taxon>
        <taxon>Neoptera</taxon>
        <taxon>Paraneoptera</taxon>
        <taxon>Thysanoptera</taxon>
        <taxon>Terebrantia</taxon>
        <taxon>Thripoidea</taxon>
        <taxon>Thripidae</taxon>
        <taxon>Frankliniella</taxon>
    </lineage>
</organism>
<dbReference type="PANTHER" id="PTHR28629">
    <property type="entry name" value="TRIOKINASE/FMN CYCLASE"/>
    <property type="match status" value="1"/>
</dbReference>
<dbReference type="SUPFAM" id="SSF101473">
    <property type="entry name" value="DhaL-like"/>
    <property type="match status" value="1"/>
</dbReference>